<dbReference type="InterPro" id="IPR017946">
    <property type="entry name" value="PLC-like_Pdiesterase_TIM-brl"/>
</dbReference>
<dbReference type="Proteomes" id="UP000664369">
    <property type="component" value="Unassembled WGS sequence"/>
</dbReference>
<protein>
    <submittedName>
        <fullName evidence="2">Glycerophosphodiester phosphodiesterase</fullName>
    </submittedName>
</protein>
<evidence type="ECO:0000313" key="2">
    <source>
        <dbReference type="EMBL" id="MBO2008429.1"/>
    </source>
</evidence>
<evidence type="ECO:0000259" key="1">
    <source>
        <dbReference type="PROSITE" id="PS51704"/>
    </source>
</evidence>
<comment type="caution">
    <text evidence="2">The sequence shown here is derived from an EMBL/GenBank/DDBJ whole genome shotgun (WGS) entry which is preliminary data.</text>
</comment>
<dbReference type="RefSeq" id="WP_208173957.1">
    <property type="nucleotide sequence ID" value="NZ_JAGETZ010000002.1"/>
</dbReference>
<dbReference type="PANTHER" id="PTHR46211:SF14">
    <property type="entry name" value="GLYCEROPHOSPHODIESTER PHOSPHODIESTERASE"/>
    <property type="match status" value="1"/>
</dbReference>
<dbReference type="InterPro" id="IPR030395">
    <property type="entry name" value="GP_PDE_dom"/>
</dbReference>
<gene>
    <name evidence="2" type="ORF">J4E00_05145</name>
</gene>
<dbReference type="EMBL" id="JAGETZ010000002">
    <property type="protein sequence ID" value="MBO2008429.1"/>
    <property type="molecule type" value="Genomic_DNA"/>
</dbReference>
<proteinExistence type="predicted"/>
<name>A0ABS3QB03_9BACT</name>
<dbReference type="SUPFAM" id="SSF51695">
    <property type="entry name" value="PLC-like phosphodiesterases"/>
    <property type="match status" value="1"/>
</dbReference>
<evidence type="ECO:0000313" key="3">
    <source>
        <dbReference type="Proteomes" id="UP000664369"/>
    </source>
</evidence>
<dbReference type="PANTHER" id="PTHR46211">
    <property type="entry name" value="GLYCEROPHOSPHORYL DIESTER PHOSPHODIESTERASE"/>
    <property type="match status" value="1"/>
</dbReference>
<dbReference type="Pfam" id="PF03009">
    <property type="entry name" value="GDPD"/>
    <property type="match status" value="1"/>
</dbReference>
<dbReference type="PROSITE" id="PS51704">
    <property type="entry name" value="GP_PDE"/>
    <property type="match status" value="1"/>
</dbReference>
<sequence>MSTNSTPTAYRPEVHGHRGCRGLLPENTIQAFLHALALGVDVLEMDVVISADNQVVVSHEPWLNPNICLDPAGHRIEPANPPRFNLYQMPYYLIRQCDCGQLHPDFPSQQPQPAHKPLLSEVLSEVAAATNRLGRAPVRFSIEIKSTSDGDDIYHPKPARFLSLVLAELNAAQVLPQTTLLCFDARILQIAHHHQPNLATCLLLEEEQPWLPSLQALGFVPTTLGPNFRTVTAEAVQNLRTAYPGLKIVPWTVNIVADMRRLITLQVEGITTDYPDVLGPLHTM</sequence>
<keyword evidence="3" id="KW-1185">Reference proteome</keyword>
<accession>A0ABS3QB03</accession>
<organism evidence="2 3">
    <name type="scientific">Hymenobacter negativus</name>
    <dbReference type="NCBI Taxonomy" id="2795026"/>
    <lineage>
        <taxon>Bacteria</taxon>
        <taxon>Pseudomonadati</taxon>
        <taxon>Bacteroidota</taxon>
        <taxon>Cytophagia</taxon>
        <taxon>Cytophagales</taxon>
        <taxon>Hymenobacteraceae</taxon>
        <taxon>Hymenobacter</taxon>
    </lineage>
</organism>
<reference evidence="2 3" key="1">
    <citation type="submission" date="2021-03" db="EMBL/GenBank/DDBJ databases">
        <authorList>
            <person name="Kim M.K."/>
        </authorList>
    </citation>
    <scope>NUCLEOTIDE SEQUENCE [LARGE SCALE GENOMIC DNA]</scope>
    <source>
        <strain evidence="2 3">BT442</strain>
    </source>
</reference>
<feature type="domain" description="GP-PDE" evidence="1">
    <location>
        <begin position="12"/>
        <end position="282"/>
    </location>
</feature>
<dbReference type="Gene3D" id="3.20.20.190">
    <property type="entry name" value="Phosphatidylinositol (PI) phosphodiesterase"/>
    <property type="match status" value="1"/>
</dbReference>